<evidence type="ECO:0000256" key="14">
    <source>
        <dbReference type="ARBA" id="ARBA00023034"/>
    </source>
</evidence>
<evidence type="ECO:0000256" key="20">
    <source>
        <dbReference type="ARBA" id="ARBA00033328"/>
    </source>
</evidence>
<keyword evidence="10 21" id="KW-0732">Signal</keyword>
<evidence type="ECO:0000256" key="9">
    <source>
        <dbReference type="ARBA" id="ARBA00022723"/>
    </source>
</evidence>
<dbReference type="InterPro" id="IPR007484">
    <property type="entry name" value="Peptidase_M28"/>
</dbReference>
<evidence type="ECO:0000256" key="18">
    <source>
        <dbReference type="ARBA" id="ARBA00023228"/>
    </source>
</evidence>
<keyword evidence="17" id="KW-0325">Glycoprotein</keyword>
<evidence type="ECO:0000256" key="6">
    <source>
        <dbReference type="ARBA" id="ARBA00022525"/>
    </source>
</evidence>
<feature type="chain" id="PRO_5047069745" description="Carboxypeptidase Q" evidence="21">
    <location>
        <begin position="24"/>
        <end position="513"/>
    </location>
</feature>
<accession>A0ABW4VQN1</accession>
<evidence type="ECO:0000256" key="1">
    <source>
        <dbReference type="ARBA" id="ARBA00004240"/>
    </source>
</evidence>
<gene>
    <name evidence="23" type="ORF">ACFSKL_14270</name>
</gene>
<evidence type="ECO:0000256" key="13">
    <source>
        <dbReference type="ARBA" id="ARBA00022833"/>
    </source>
</evidence>
<evidence type="ECO:0000256" key="12">
    <source>
        <dbReference type="ARBA" id="ARBA00022824"/>
    </source>
</evidence>
<keyword evidence="6" id="KW-0964">Secreted</keyword>
<dbReference type="InterPro" id="IPR039866">
    <property type="entry name" value="CPQ"/>
</dbReference>
<keyword evidence="14" id="KW-0333">Golgi apparatus</keyword>
<dbReference type="Pfam" id="PF04389">
    <property type="entry name" value="Peptidase_M28"/>
    <property type="match status" value="1"/>
</dbReference>
<keyword evidence="7" id="KW-0121">Carboxypeptidase</keyword>
<evidence type="ECO:0000256" key="3">
    <source>
        <dbReference type="ARBA" id="ARBA00004555"/>
    </source>
</evidence>
<evidence type="ECO:0000256" key="17">
    <source>
        <dbReference type="ARBA" id="ARBA00023180"/>
    </source>
</evidence>
<keyword evidence="11" id="KW-0378">Hydrolase</keyword>
<reference evidence="24" key="1">
    <citation type="journal article" date="2019" name="Int. J. Syst. Evol. Microbiol.">
        <title>The Global Catalogue of Microorganisms (GCM) 10K type strain sequencing project: providing services to taxonomists for standard genome sequencing and annotation.</title>
        <authorList>
            <consortium name="The Broad Institute Genomics Platform"/>
            <consortium name="The Broad Institute Genome Sequencing Center for Infectious Disease"/>
            <person name="Wu L."/>
            <person name="Ma J."/>
        </authorList>
    </citation>
    <scope>NUCLEOTIDE SEQUENCE [LARGE SCALE GENOMIC DNA]</scope>
    <source>
        <strain evidence="24">CGMCC 1.15180</strain>
    </source>
</reference>
<dbReference type="PANTHER" id="PTHR12053:SF3">
    <property type="entry name" value="CARBOXYPEPTIDASE Q"/>
    <property type="match status" value="1"/>
</dbReference>
<dbReference type="EMBL" id="JBHUHR010000039">
    <property type="protein sequence ID" value="MFD2035966.1"/>
    <property type="molecule type" value="Genomic_DNA"/>
</dbReference>
<evidence type="ECO:0000313" key="23">
    <source>
        <dbReference type="EMBL" id="MFD2035966.1"/>
    </source>
</evidence>
<dbReference type="RefSeq" id="WP_376886992.1">
    <property type="nucleotide sequence ID" value="NZ_JBHUHR010000039.1"/>
</dbReference>
<keyword evidence="24" id="KW-1185">Reference proteome</keyword>
<keyword evidence="18" id="KW-0458">Lysosome</keyword>
<comment type="subunit">
    <text evidence="19">Homodimer. The monomeric form is inactive while the homodimer is active.</text>
</comment>
<proteinExistence type="predicted"/>
<evidence type="ECO:0000256" key="11">
    <source>
        <dbReference type="ARBA" id="ARBA00022801"/>
    </source>
</evidence>
<keyword evidence="16" id="KW-0865">Zymogen</keyword>
<keyword evidence="15" id="KW-0482">Metalloprotease</keyword>
<comment type="subcellular location">
    <subcellularLocation>
        <location evidence="1">Endoplasmic reticulum</location>
    </subcellularLocation>
    <subcellularLocation>
        <location evidence="3">Golgi apparatus</location>
    </subcellularLocation>
    <subcellularLocation>
        <location evidence="2">Lysosome</location>
    </subcellularLocation>
    <subcellularLocation>
        <location evidence="4">Secreted</location>
    </subcellularLocation>
</comment>
<dbReference type="SUPFAM" id="SSF53187">
    <property type="entry name" value="Zn-dependent exopeptidases"/>
    <property type="match status" value="1"/>
</dbReference>
<evidence type="ECO:0000256" key="5">
    <source>
        <dbReference type="ARBA" id="ARBA00014116"/>
    </source>
</evidence>
<name>A0ABW4VQN1_9BACT</name>
<evidence type="ECO:0000256" key="19">
    <source>
        <dbReference type="ARBA" id="ARBA00025833"/>
    </source>
</evidence>
<evidence type="ECO:0000256" key="15">
    <source>
        <dbReference type="ARBA" id="ARBA00023049"/>
    </source>
</evidence>
<comment type="caution">
    <text evidence="23">The sequence shown here is derived from an EMBL/GenBank/DDBJ whole genome shotgun (WGS) entry which is preliminary data.</text>
</comment>
<evidence type="ECO:0000256" key="10">
    <source>
        <dbReference type="ARBA" id="ARBA00022729"/>
    </source>
</evidence>
<dbReference type="Gene3D" id="3.50.30.30">
    <property type="match status" value="1"/>
</dbReference>
<keyword evidence="12" id="KW-0256">Endoplasmic reticulum</keyword>
<feature type="signal peptide" evidence="21">
    <location>
        <begin position="1"/>
        <end position="23"/>
    </location>
</feature>
<evidence type="ECO:0000256" key="2">
    <source>
        <dbReference type="ARBA" id="ARBA00004371"/>
    </source>
</evidence>
<keyword evidence="8" id="KW-0645">Protease</keyword>
<evidence type="ECO:0000256" key="7">
    <source>
        <dbReference type="ARBA" id="ARBA00022645"/>
    </source>
</evidence>
<dbReference type="PANTHER" id="PTHR12053">
    <property type="entry name" value="PROTEASE FAMILY M28 PLASMA GLUTAMATE CARBOXYPEPTIDASE-RELATED"/>
    <property type="match status" value="1"/>
</dbReference>
<organism evidence="23 24">
    <name type="scientific">Belliella marina</name>
    <dbReference type="NCBI Taxonomy" id="1644146"/>
    <lineage>
        <taxon>Bacteria</taxon>
        <taxon>Pseudomonadati</taxon>
        <taxon>Bacteroidota</taxon>
        <taxon>Cytophagia</taxon>
        <taxon>Cytophagales</taxon>
        <taxon>Cyclobacteriaceae</taxon>
        <taxon>Belliella</taxon>
    </lineage>
</organism>
<evidence type="ECO:0000256" key="21">
    <source>
        <dbReference type="SAM" id="SignalP"/>
    </source>
</evidence>
<feature type="domain" description="Peptidase M28" evidence="22">
    <location>
        <begin position="295"/>
        <end position="495"/>
    </location>
</feature>
<keyword evidence="9" id="KW-0479">Metal-binding</keyword>
<evidence type="ECO:0000259" key="22">
    <source>
        <dbReference type="Pfam" id="PF04389"/>
    </source>
</evidence>
<dbReference type="Gene3D" id="3.40.630.10">
    <property type="entry name" value="Zn peptidases"/>
    <property type="match status" value="2"/>
</dbReference>
<dbReference type="Proteomes" id="UP001597361">
    <property type="component" value="Unassembled WGS sequence"/>
</dbReference>
<keyword evidence="13" id="KW-0862">Zinc</keyword>
<evidence type="ECO:0000256" key="8">
    <source>
        <dbReference type="ARBA" id="ARBA00022670"/>
    </source>
</evidence>
<evidence type="ECO:0000256" key="4">
    <source>
        <dbReference type="ARBA" id="ARBA00004613"/>
    </source>
</evidence>
<evidence type="ECO:0000256" key="16">
    <source>
        <dbReference type="ARBA" id="ARBA00023145"/>
    </source>
</evidence>
<sequence>MKLYYRFSLVLFVAVLFSSIVHAQEEIDLEVMYKIKTEGTRNSQIQDLAFHLTDLMGPRLSGSTNLRRARQWTADKFTEWGLQNVKIDSYGEFGRGWDVKKSYIAMKDPYYAPLIGYPKAWTEGTNGLVSTEIILLDIQSESDLEKYKGKLNGKAIMIPTTLSTAPAFEPEARRLTDEDLENRKVVSINPSSGGRYSPAQLQQMREQRELDQKINEFLLNEGIALRLSGTRGNFGTVFHTRAGSYSIDKNKTLPEMEIALEHFGRIERLIKNGQTVNIDAEIEVEWLDDDYKGYNVLAEIPGTDKTLKPELVMLGAHLDSWHAGTGANDNAAGVVVMMEAIRILKTLGIQPKRTIRIALWGEEEQGLFGSRGYVQKYVADRQTQDKKGEWDKISAYYNVDNGSGKIRGIYLEGNDQLVPVFEKWFEPFHEMGAKTITRRNTGSTDHVAFDAVGVPGFQFIQDPIDYGRGYHTNMDLYERMQQGDMTQAAIIVAAMVYNTAQRDQKLPRKPWGK</sequence>
<protein>
    <recommendedName>
        <fullName evidence="5">Carboxypeptidase Q</fullName>
    </recommendedName>
    <alternativeName>
        <fullName evidence="20">Plasma glutamate carboxypeptidase</fullName>
    </alternativeName>
</protein>
<evidence type="ECO:0000313" key="24">
    <source>
        <dbReference type="Proteomes" id="UP001597361"/>
    </source>
</evidence>